<name>A0A919M7I4_9ACTN</name>
<accession>A0A919M7I4</accession>
<organism evidence="1 2">
    <name type="scientific">Actinoplanes cyaneus</name>
    <dbReference type="NCBI Taxonomy" id="52696"/>
    <lineage>
        <taxon>Bacteria</taxon>
        <taxon>Bacillati</taxon>
        <taxon>Actinomycetota</taxon>
        <taxon>Actinomycetes</taxon>
        <taxon>Micromonosporales</taxon>
        <taxon>Micromonosporaceae</taxon>
        <taxon>Actinoplanes</taxon>
    </lineage>
</organism>
<dbReference type="Proteomes" id="UP000619479">
    <property type="component" value="Unassembled WGS sequence"/>
</dbReference>
<comment type="caution">
    <text evidence="1">The sequence shown here is derived from an EMBL/GenBank/DDBJ whole genome shotgun (WGS) entry which is preliminary data.</text>
</comment>
<evidence type="ECO:0008006" key="3">
    <source>
        <dbReference type="Google" id="ProtNLM"/>
    </source>
</evidence>
<evidence type="ECO:0000313" key="1">
    <source>
        <dbReference type="EMBL" id="GID65449.1"/>
    </source>
</evidence>
<keyword evidence="2" id="KW-1185">Reference proteome</keyword>
<dbReference type="EMBL" id="BOMH01000025">
    <property type="protein sequence ID" value="GID65449.1"/>
    <property type="molecule type" value="Genomic_DNA"/>
</dbReference>
<evidence type="ECO:0000313" key="2">
    <source>
        <dbReference type="Proteomes" id="UP000619479"/>
    </source>
</evidence>
<reference evidence="1" key="1">
    <citation type="submission" date="2021-01" db="EMBL/GenBank/DDBJ databases">
        <title>Whole genome shotgun sequence of Actinoplanes cyaneus NBRC 14990.</title>
        <authorList>
            <person name="Komaki H."/>
            <person name="Tamura T."/>
        </authorList>
    </citation>
    <scope>NUCLEOTIDE SEQUENCE</scope>
    <source>
        <strain evidence="1">NBRC 14990</strain>
    </source>
</reference>
<proteinExistence type="predicted"/>
<sequence length="49" mass="5527">MYAAYGNKDQLFRRAVARYAESGMAYAREVLAQPSAYAVIEAFLRAIPR</sequence>
<gene>
    <name evidence="1" type="ORF">Acy02nite_33300</name>
</gene>
<dbReference type="AlphaFoldDB" id="A0A919M7I4"/>
<dbReference type="RefSeq" id="WP_203741505.1">
    <property type="nucleotide sequence ID" value="NZ_BAAAUC010000003.1"/>
</dbReference>
<protein>
    <recommendedName>
        <fullName evidence="3">TetR family transcriptional regulator</fullName>
    </recommendedName>
</protein>